<proteinExistence type="predicted"/>
<evidence type="ECO:0008006" key="3">
    <source>
        <dbReference type="Google" id="ProtNLM"/>
    </source>
</evidence>
<evidence type="ECO:0000313" key="1">
    <source>
        <dbReference type="EMBL" id="GAA2253327.1"/>
    </source>
</evidence>
<dbReference type="EMBL" id="BAAATR010000018">
    <property type="protein sequence ID" value="GAA2253327.1"/>
    <property type="molecule type" value="Genomic_DNA"/>
</dbReference>
<keyword evidence="2" id="KW-1185">Reference proteome</keyword>
<name>A0ABP5R720_9ACTN</name>
<accession>A0ABP5R720</accession>
<dbReference type="Proteomes" id="UP001500305">
    <property type="component" value="Unassembled WGS sequence"/>
</dbReference>
<reference evidence="2" key="1">
    <citation type="journal article" date="2019" name="Int. J. Syst. Evol. Microbiol.">
        <title>The Global Catalogue of Microorganisms (GCM) 10K type strain sequencing project: providing services to taxonomists for standard genome sequencing and annotation.</title>
        <authorList>
            <consortium name="The Broad Institute Genomics Platform"/>
            <consortium name="The Broad Institute Genome Sequencing Center for Infectious Disease"/>
            <person name="Wu L."/>
            <person name="Ma J."/>
        </authorList>
    </citation>
    <scope>NUCLEOTIDE SEQUENCE [LARGE SCALE GENOMIC DNA]</scope>
    <source>
        <strain evidence="2">JCM 7356</strain>
    </source>
</reference>
<gene>
    <name evidence="1" type="ORF">GCM10010430_41360</name>
</gene>
<comment type="caution">
    <text evidence="1">The sequence shown here is derived from an EMBL/GenBank/DDBJ whole genome shotgun (WGS) entry which is preliminary data.</text>
</comment>
<protein>
    <recommendedName>
        <fullName evidence="3">Cytochrome P450</fullName>
    </recommendedName>
</protein>
<dbReference type="RefSeq" id="WP_344637931.1">
    <property type="nucleotide sequence ID" value="NZ_BAAATR010000018.1"/>
</dbReference>
<evidence type="ECO:0000313" key="2">
    <source>
        <dbReference type="Proteomes" id="UP001500305"/>
    </source>
</evidence>
<sequence length="51" mass="5496">MATTLPEPAPATVGVTELLQDLYGGYAALRATAPVQRITGPDRLPFWLVTR</sequence>
<organism evidence="1 2">
    <name type="scientific">Kitasatospora cystarginea</name>
    <dbReference type="NCBI Taxonomy" id="58350"/>
    <lineage>
        <taxon>Bacteria</taxon>
        <taxon>Bacillati</taxon>
        <taxon>Actinomycetota</taxon>
        <taxon>Actinomycetes</taxon>
        <taxon>Kitasatosporales</taxon>
        <taxon>Streptomycetaceae</taxon>
        <taxon>Kitasatospora</taxon>
    </lineage>
</organism>